<dbReference type="NCBIfam" id="TIGR00710">
    <property type="entry name" value="efflux_Bcr_CflA"/>
    <property type="match status" value="1"/>
</dbReference>
<name>A0AB35MHI3_9MICO</name>
<dbReference type="GO" id="GO:0042910">
    <property type="term" value="F:xenobiotic transmembrane transporter activity"/>
    <property type="evidence" value="ECO:0007669"/>
    <property type="project" value="InterPro"/>
</dbReference>
<dbReference type="AlphaFoldDB" id="A0AB35MHI3"/>
<dbReference type="CDD" id="cd17320">
    <property type="entry name" value="MFS_MdfA_MDR_like"/>
    <property type="match status" value="1"/>
</dbReference>
<dbReference type="SUPFAM" id="SSF103473">
    <property type="entry name" value="MFS general substrate transporter"/>
    <property type="match status" value="1"/>
</dbReference>
<dbReference type="Pfam" id="PF07690">
    <property type="entry name" value="MFS_1"/>
    <property type="match status" value="1"/>
</dbReference>
<keyword evidence="6 8" id="KW-1133">Transmembrane helix</keyword>
<evidence type="ECO:0000256" key="7">
    <source>
        <dbReference type="ARBA" id="ARBA00023136"/>
    </source>
</evidence>
<feature type="transmembrane region" description="Helical" evidence="8">
    <location>
        <begin position="292"/>
        <end position="312"/>
    </location>
</feature>
<accession>A0AB35MHI3</accession>
<dbReference type="InterPro" id="IPR004812">
    <property type="entry name" value="Efflux_drug-R_Bcr/CmlA"/>
</dbReference>
<feature type="transmembrane region" description="Helical" evidence="8">
    <location>
        <begin position="261"/>
        <end position="280"/>
    </location>
</feature>
<gene>
    <name evidence="10" type="ORF">QQ002_06510</name>
</gene>
<evidence type="ECO:0000256" key="6">
    <source>
        <dbReference type="ARBA" id="ARBA00022989"/>
    </source>
</evidence>
<sequence length="427" mass="42594">MTTPAAEAAPRRMPRLTTALIVTAGLLAAAAPFATDLYLPAFPDMAEQLGASTSAIQLSLTAFLVGAAVGQLVFGPLSDRLGRRGPLVAGVVIFVLSSAAAAVAPTVALLVAARLIQGLSGAAGMVIGRTVIADLAHGRQAARAFSALMIVSGAAPVVAPIAGSLLAEPLGWRGLLWIVAGIGVASLVAVLMFVPETHPREARGAAGASSLRAGLSELGTRQYVGAALAFAFAFSTMMAYISASPFLYQQMMGLTAWQYGLAFGVNALVLMVVSGAAMNLTGRFGVRRLARLGLSLNLAGTVALALMVVVGAPALWLALPILVAVGALGLVLGTVTAMAMDAVPDASGAASALLGFGQFALAGVVAPLVGLGGEATAVPLAIVMLVGSVVATAVFSLTRDDAGEPPVEALAAAGDDEPELVGVGVTV</sequence>
<organism evidence="10 11">
    <name type="scientific">Demequina lignilytica</name>
    <dbReference type="NCBI Taxonomy" id="3051663"/>
    <lineage>
        <taxon>Bacteria</taxon>
        <taxon>Bacillati</taxon>
        <taxon>Actinomycetota</taxon>
        <taxon>Actinomycetes</taxon>
        <taxon>Micrococcales</taxon>
        <taxon>Demequinaceae</taxon>
        <taxon>Demequina</taxon>
    </lineage>
</organism>
<dbReference type="EMBL" id="JAUHQB010000003">
    <property type="protein sequence ID" value="MDN4483187.1"/>
    <property type="molecule type" value="Genomic_DNA"/>
</dbReference>
<keyword evidence="4" id="KW-1003">Cell membrane</keyword>
<feature type="transmembrane region" description="Helical" evidence="8">
    <location>
        <begin position="377"/>
        <end position="397"/>
    </location>
</feature>
<feature type="transmembrane region" description="Helical" evidence="8">
    <location>
        <begin position="87"/>
        <end position="109"/>
    </location>
</feature>
<comment type="similarity">
    <text evidence="2">Belongs to the major facilitator superfamily. Bcr/CmlA family.</text>
</comment>
<dbReference type="GO" id="GO:1990961">
    <property type="term" value="P:xenobiotic detoxification by transmembrane export across the plasma membrane"/>
    <property type="evidence" value="ECO:0007669"/>
    <property type="project" value="InterPro"/>
</dbReference>
<dbReference type="InterPro" id="IPR036259">
    <property type="entry name" value="MFS_trans_sf"/>
</dbReference>
<evidence type="ECO:0000256" key="8">
    <source>
        <dbReference type="SAM" id="Phobius"/>
    </source>
</evidence>
<feature type="domain" description="Major facilitator superfamily (MFS) profile" evidence="9">
    <location>
        <begin position="20"/>
        <end position="399"/>
    </location>
</feature>
<feature type="transmembrane region" description="Helical" evidence="8">
    <location>
        <begin position="144"/>
        <end position="163"/>
    </location>
</feature>
<reference evidence="10 11" key="1">
    <citation type="submission" date="2023-06" db="EMBL/GenBank/DDBJ databases">
        <title>SYSU T0a273.</title>
        <authorList>
            <person name="Gao L."/>
            <person name="Fang B.-Z."/>
            <person name="Li W.-J."/>
        </authorList>
    </citation>
    <scope>NUCLEOTIDE SEQUENCE [LARGE SCALE GENOMIC DNA]</scope>
    <source>
        <strain evidence="10 11">SYSU T0a273</strain>
    </source>
</reference>
<dbReference type="PANTHER" id="PTHR23502:SF132">
    <property type="entry name" value="POLYAMINE TRANSPORTER 2-RELATED"/>
    <property type="match status" value="1"/>
</dbReference>
<feature type="transmembrane region" description="Helical" evidence="8">
    <location>
        <begin position="223"/>
        <end position="241"/>
    </location>
</feature>
<feature type="transmembrane region" description="Helical" evidence="8">
    <location>
        <begin position="115"/>
        <end position="132"/>
    </location>
</feature>
<keyword evidence="3" id="KW-0813">Transport</keyword>
<keyword evidence="7 8" id="KW-0472">Membrane</keyword>
<evidence type="ECO:0000313" key="11">
    <source>
        <dbReference type="Proteomes" id="UP001172756"/>
    </source>
</evidence>
<dbReference type="Gene3D" id="1.20.1720.10">
    <property type="entry name" value="Multidrug resistance protein D"/>
    <property type="match status" value="1"/>
</dbReference>
<feature type="transmembrane region" description="Helical" evidence="8">
    <location>
        <begin position="318"/>
        <end position="340"/>
    </location>
</feature>
<comment type="subcellular location">
    <subcellularLocation>
        <location evidence="1">Cell membrane</location>
        <topology evidence="1">Multi-pass membrane protein</topology>
    </subcellularLocation>
</comment>
<evidence type="ECO:0000256" key="2">
    <source>
        <dbReference type="ARBA" id="ARBA00006236"/>
    </source>
</evidence>
<evidence type="ECO:0000256" key="3">
    <source>
        <dbReference type="ARBA" id="ARBA00022448"/>
    </source>
</evidence>
<comment type="caution">
    <text evidence="10">The sequence shown here is derived from an EMBL/GenBank/DDBJ whole genome shotgun (WGS) entry which is preliminary data.</text>
</comment>
<evidence type="ECO:0000256" key="4">
    <source>
        <dbReference type="ARBA" id="ARBA00022475"/>
    </source>
</evidence>
<evidence type="ECO:0000259" key="9">
    <source>
        <dbReference type="PROSITE" id="PS50850"/>
    </source>
</evidence>
<feature type="transmembrane region" description="Helical" evidence="8">
    <location>
        <begin position="175"/>
        <end position="194"/>
    </location>
</feature>
<feature type="transmembrane region" description="Helical" evidence="8">
    <location>
        <begin position="352"/>
        <end position="371"/>
    </location>
</feature>
<protein>
    <submittedName>
        <fullName evidence="10">Multidrug effflux MFS transporter</fullName>
    </submittedName>
</protein>
<proteinExistence type="inferred from homology"/>
<dbReference type="GO" id="GO:0005886">
    <property type="term" value="C:plasma membrane"/>
    <property type="evidence" value="ECO:0007669"/>
    <property type="project" value="UniProtKB-SubCell"/>
</dbReference>
<keyword evidence="5 8" id="KW-0812">Transmembrane</keyword>
<dbReference type="InterPro" id="IPR020846">
    <property type="entry name" value="MFS_dom"/>
</dbReference>
<dbReference type="Proteomes" id="UP001172756">
    <property type="component" value="Unassembled WGS sequence"/>
</dbReference>
<feature type="transmembrane region" description="Helical" evidence="8">
    <location>
        <begin position="54"/>
        <end position="75"/>
    </location>
</feature>
<dbReference type="PANTHER" id="PTHR23502">
    <property type="entry name" value="MAJOR FACILITATOR SUPERFAMILY"/>
    <property type="match status" value="1"/>
</dbReference>
<evidence type="ECO:0000313" key="10">
    <source>
        <dbReference type="EMBL" id="MDN4483187.1"/>
    </source>
</evidence>
<dbReference type="RefSeq" id="WP_301160105.1">
    <property type="nucleotide sequence ID" value="NZ_JAUHQB010000003.1"/>
</dbReference>
<evidence type="ECO:0000256" key="1">
    <source>
        <dbReference type="ARBA" id="ARBA00004651"/>
    </source>
</evidence>
<evidence type="ECO:0000256" key="5">
    <source>
        <dbReference type="ARBA" id="ARBA00022692"/>
    </source>
</evidence>
<dbReference type="InterPro" id="IPR011701">
    <property type="entry name" value="MFS"/>
</dbReference>
<dbReference type="PROSITE" id="PS50850">
    <property type="entry name" value="MFS"/>
    <property type="match status" value="1"/>
</dbReference>